<keyword evidence="2" id="KW-0285">Flavoprotein</keyword>
<dbReference type="SUPFAM" id="SSF50475">
    <property type="entry name" value="FMN-binding split barrel"/>
    <property type="match status" value="1"/>
</dbReference>
<reference evidence="6 7" key="1">
    <citation type="submission" date="2020-12" db="EMBL/GenBank/DDBJ databases">
        <title>Oil enriched cultivation method for isolating marine PHA-producing bacteria.</title>
        <authorList>
            <person name="Zheng W."/>
            <person name="Yu S."/>
            <person name="Huang Y."/>
        </authorList>
    </citation>
    <scope>NUCLEOTIDE SEQUENCE [LARGE SCALE GENOMIC DNA]</scope>
    <source>
        <strain evidence="6 7">SY-2-6</strain>
    </source>
</reference>
<evidence type="ECO:0000256" key="4">
    <source>
        <dbReference type="ARBA" id="ARBA00038054"/>
    </source>
</evidence>
<evidence type="ECO:0000313" key="7">
    <source>
        <dbReference type="Proteomes" id="UP000663970"/>
    </source>
</evidence>
<dbReference type="PANTHER" id="PTHR33798:SF5">
    <property type="entry name" value="FLAVIN REDUCTASE LIKE DOMAIN-CONTAINING PROTEIN"/>
    <property type="match status" value="1"/>
</dbReference>
<dbReference type="InterPro" id="IPR012349">
    <property type="entry name" value="Split_barrel_FMN-bd"/>
</dbReference>
<keyword evidence="3" id="KW-0288">FMN</keyword>
<dbReference type="RefSeq" id="WP_027953283.1">
    <property type="nucleotide sequence ID" value="NZ_JAEKJY010000009.1"/>
</dbReference>
<accession>A0ABS3E159</accession>
<protein>
    <submittedName>
        <fullName evidence="6">Flavin reductase family protein</fullName>
    </submittedName>
</protein>
<keyword evidence="7" id="KW-1185">Reference proteome</keyword>
<dbReference type="InterPro" id="IPR002563">
    <property type="entry name" value="Flavin_Rdtase-like_dom"/>
</dbReference>
<evidence type="ECO:0000256" key="1">
    <source>
        <dbReference type="ARBA" id="ARBA00001917"/>
    </source>
</evidence>
<evidence type="ECO:0000313" key="6">
    <source>
        <dbReference type="EMBL" id="MBN8237348.1"/>
    </source>
</evidence>
<comment type="caution">
    <text evidence="6">The sequence shown here is derived from an EMBL/GenBank/DDBJ whole genome shotgun (WGS) entry which is preliminary data.</text>
</comment>
<proteinExistence type="inferred from homology"/>
<name>A0ABS3E159_9BACI</name>
<feature type="domain" description="Flavin reductase like" evidence="5">
    <location>
        <begin position="19"/>
        <end position="163"/>
    </location>
</feature>
<evidence type="ECO:0000259" key="5">
    <source>
        <dbReference type="SMART" id="SM00903"/>
    </source>
</evidence>
<evidence type="ECO:0000256" key="3">
    <source>
        <dbReference type="ARBA" id="ARBA00022643"/>
    </source>
</evidence>
<gene>
    <name evidence="6" type="ORF">JF544_19145</name>
</gene>
<evidence type="ECO:0000256" key="2">
    <source>
        <dbReference type="ARBA" id="ARBA00022630"/>
    </source>
</evidence>
<dbReference type="Pfam" id="PF01613">
    <property type="entry name" value="Flavin_Reduct"/>
    <property type="match status" value="1"/>
</dbReference>
<organism evidence="6 7">
    <name type="scientific">Halobacillus kuroshimensis</name>
    <dbReference type="NCBI Taxonomy" id="302481"/>
    <lineage>
        <taxon>Bacteria</taxon>
        <taxon>Bacillati</taxon>
        <taxon>Bacillota</taxon>
        <taxon>Bacilli</taxon>
        <taxon>Bacillales</taxon>
        <taxon>Bacillaceae</taxon>
        <taxon>Halobacillus</taxon>
    </lineage>
</organism>
<dbReference type="Gene3D" id="2.30.110.10">
    <property type="entry name" value="Electron Transport, Fmn-binding Protein, Chain A"/>
    <property type="match status" value="1"/>
</dbReference>
<dbReference type="EMBL" id="JAEKJY010000009">
    <property type="protein sequence ID" value="MBN8237348.1"/>
    <property type="molecule type" value="Genomic_DNA"/>
</dbReference>
<dbReference type="Proteomes" id="UP000663970">
    <property type="component" value="Unassembled WGS sequence"/>
</dbReference>
<sequence>MKIGENQFHEHRMSKLVKGAVVPRPIAWVSSLSSGGVANLAPFSFFTVASMDPVTLCFSIGDGEREKDTLVNIRETETFIINLVTEQLADQMHESSKNHSPDVDEFHAAGVESEPGDFVNVPRVKESPVHMECTLSQVVEVGSGHLVLGRLVGYHVRDDVYMDVDKIDPYKLKPVGRMAGDYTYVREFYSLPIGCMKQKKS</sequence>
<dbReference type="SMART" id="SM00903">
    <property type="entry name" value="Flavin_Reduct"/>
    <property type="match status" value="1"/>
</dbReference>
<dbReference type="PANTHER" id="PTHR33798">
    <property type="entry name" value="FLAVOPROTEIN OXYGENASE"/>
    <property type="match status" value="1"/>
</dbReference>
<comment type="cofactor">
    <cofactor evidence="1">
        <name>FMN</name>
        <dbReference type="ChEBI" id="CHEBI:58210"/>
    </cofactor>
</comment>
<comment type="similarity">
    <text evidence="4">Belongs to the flavoredoxin family.</text>
</comment>